<dbReference type="Proteomes" id="UP001144280">
    <property type="component" value="Unassembled WGS sequence"/>
</dbReference>
<sequence>MRVTKMPTKSAAMSLVWDGDDLVDVVGGWRRWDSAGTETPGKVSWAYPFDQVTVSASGRFHVIYAERGTKALVLDNGQIVRELNRSFYHAADYDYPVALGRLPDGREILAHCPDQHNLLEIEELESGRRLTSGERTPVDVFHSRLTVSPDGRHLLMAGWLWHPYGVGWVFDLQQALLDPAVLDGRGIVPLYEAVDAEVAAACWLDDDRVVMAASTEEPLDGEDSEALSPGQLGVWSIAAGAWQHRTTLTHPAGTMIACGDEILTLHGHPRLIDLSTGAVKAEWPDVTVGTKSDSYGVTHLPTPVATLDRDQRRLAVAQPDHIAVIHLPTG</sequence>
<dbReference type="InterPro" id="IPR011044">
    <property type="entry name" value="Quino_amine_DH_bsu"/>
</dbReference>
<dbReference type="EMBL" id="BSDI01000031">
    <property type="protein sequence ID" value="GLI00275.1"/>
    <property type="molecule type" value="Genomic_DNA"/>
</dbReference>
<dbReference type="RefSeq" id="WP_281900474.1">
    <property type="nucleotide sequence ID" value="NZ_BSDI01000031.1"/>
</dbReference>
<reference evidence="1" key="1">
    <citation type="submission" date="2022-12" db="EMBL/GenBank/DDBJ databases">
        <title>New Phytohabitans aurantiacus sp. RD004123 nov., an actinomycete isolated from soil.</title>
        <authorList>
            <person name="Triningsih D.W."/>
            <person name="Harunari E."/>
            <person name="Igarashi Y."/>
        </authorList>
    </citation>
    <scope>NUCLEOTIDE SEQUENCE</scope>
    <source>
        <strain evidence="1">RD004123</strain>
    </source>
</reference>
<dbReference type="SUPFAM" id="SSF50969">
    <property type="entry name" value="YVTN repeat-like/Quinoprotein amine dehydrogenase"/>
    <property type="match status" value="1"/>
</dbReference>
<protein>
    <submittedName>
        <fullName evidence="1">Uncharacterized protein</fullName>
    </submittedName>
</protein>
<proteinExistence type="predicted"/>
<gene>
    <name evidence="1" type="ORF">Pa4123_55510</name>
</gene>
<name>A0ABQ5R2T3_9ACTN</name>
<comment type="caution">
    <text evidence="1">The sequence shown here is derived from an EMBL/GenBank/DDBJ whole genome shotgun (WGS) entry which is preliminary data.</text>
</comment>
<keyword evidence="2" id="KW-1185">Reference proteome</keyword>
<evidence type="ECO:0000313" key="2">
    <source>
        <dbReference type="Proteomes" id="UP001144280"/>
    </source>
</evidence>
<evidence type="ECO:0000313" key="1">
    <source>
        <dbReference type="EMBL" id="GLI00275.1"/>
    </source>
</evidence>
<organism evidence="1 2">
    <name type="scientific">Phytohabitans aurantiacus</name>
    <dbReference type="NCBI Taxonomy" id="3016789"/>
    <lineage>
        <taxon>Bacteria</taxon>
        <taxon>Bacillati</taxon>
        <taxon>Actinomycetota</taxon>
        <taxon>Actinomycetes</taxon>
        <taxon>Micromonosporales</taxon>
        <taxon>Micromonosporaceae</taxon>
    </lineage>
</organism>
<accession>A0ABQ5R2T3</accession>